<dbReference type="RefSeq" id="WP_282765685.1">
    <property type="nucleotide sequence ID" value="NZ_JASCTH010000032.1"/>
</dbReference>
<accession>A0ABT6WX58</accession>
<organism evidence="1 2">
    <name type="scientific">Actinoplanes sandaracinus</name>
    <dbReference type="NCBI Taxonomy" id="3045177"/>
    <lineage>
        <taxon>Bacteria</taxon>
        <taxon>Bacillati</taxon>
        <taxon>Actinomycetota</taxon>
        <taxon>Actinomycetes</taxon>
        <taxon>Micromonosporales</taxon>
        <taxon>Micromonosporaceae</taxon>
        <taxon>Actinoplanes</taxon>
    </lineage>
</organism>
<dbReference type="EMBL" id="JASCTH010000032">
    <property type="protein sequence ID" value="MDI6104320.1"/>
    <property type="molecule type" value="Genomic_DNA"/>
</dbReference>
<evidence type="ECO:0000313" key="2">
    <source>
        <dbReference type="Proteomes" id="UP001241758"/>
    </source>
</evidence>
<gene>
    <name evidence="1" type="ORF">QLQ12_37580</name>
</gene>
<dbReference type="Proteomes" id="UP001241758">
    <property type="component" value="Unassembled WGS sequence"/>
</dbReference>
<proteinExistence type="predicted"/>
<sequence>MSPAMDDPAVGYVATDEGVGVVRLGCDAGWTLTVEEQTGGPIRAAAYLPNGNRVTVGHDGGVHVTTPADGHGGA</sequence>
<reference evidence="1 2" key="1">
    <citation type="submission" date="2023-05" db="EMBL/GenBank/DDBJ databases">
        <title>Actinoplanes sp. NEAU-A12 genome sequencing.</title>
        <authorList>
            <person name="Wang Z.-S."/>
        </authorList>
    </citation>
    <scope>NUCLEOTIDE SEQUENCE [LARGE SCALE GENOMIC DNA]</scope>
    <source>
        <strain evidence="1 2">NEAU-A12</strain>
    </source>
</reference>
<name>A0ABT6WX58_9ACTN</name>
<keyword evidence="2" id="KW-1185">Reference proteome</keyword>
<evidence type="ECO:0000313" key="1">
    <source>
        <dbReference type="EMBL" id="MDI6104320.1"/>
    </source>
</evidence>
<comment type="caution">
    <text evidence="1">The sequence shown here is derived from an EMBL/GenBank/DDBJ whole genome shotgun (WGS) entry which is preliminary data.</text>
</comment>
<protein>
    <submittedName>
        <fullName evidence="1">Uncharacterized protein</fullName>
    </submittedName>
</protein>